<dbReference type="STRING" id="91928.A0A0D2AXL3"/>
<dbReference type="SUPFAM" id="SSF53474">
    <property type="entry name" value="alpha/beta-Hydrolases"/>
    <property type="match status" value="1"/>
</dbReference>
<dbReference type="Pfam" id="PF00135">
    <property type="entry name" value="COesterase"/>
    <property type="match status" value="1"/>
</dbReference>
<dbReference type="GeneID" id="27337583"/>
<evidence type="ECO:0000313" key="2">
    <source>
        <dbReference type="EMBL" id="KIW11200.1"/>
    </source>
</evidence>
<dbReference type="VEuPathDB" id="FungiDB:PV08_10500"/>
<name>A0A0D2AXL3_9EURO</name>
<accession>A0A0D2AXL3</accession>
<dbReference type="EMBL" id="KN847499">
    <property type="protein sequence ID" value="KIW11200.1"/>
    <property type="molecule type" value="Genomic_DNA"/>
</dbReference>
<dbReference type="Gene3D" id="3.40.50.1820">
    <property type="entry name" value="alpha/beta hydrolase"/>
    <property type="match status" value="1"/>
</dbReference>
<proteinExistence type="predicted"/>
<dbReference type="HOGENOM" id="CLU_006586_17_1_1"/>
<organism evidence="2 3">
    <name type="scientific">Exophiala spinifera</name>
    <dbReference type="NCBI Taxonomy" id="91928"/>
    <lineage>
        <taxon>Eukaryota</taxon>
        <taxon>Fungi</taxon>
        <taxon>Dikarya</taxon>
        <taxon>Ascomycota</taxon>
        <taxon>Pezizomycotina</taxon>
        <taxon>Eurotiomycetes</taxon>
        <taxon>Chaetothyriomycetidae</taxon>
        <taxon>Chaetothyriales</taxon>
        <taxon>Herpotrichiellaceae</taxon>
        <taxon>Exophiala</taxon>
    </lineage>
</organism>
<dbReference type="InterPro" id="IPR029058">
    <property type="entry name" value="AB_hydrolase_fold"/>
</dbReference>
<gene>
    <name evidence="2" type="ORF">PV08_10500</name>
</gene>
<dbReference type="Proteomes" id="UP000053328">
    <property type="component" value="Unassembled WGS sequence"/>
</dbReference>
<dbReference type="AlphaFoldDB" id="A0A0D2AXL3"/>
<dbReference type="RefSeq" id="XP_016231416.1">
    <property type="nucleotide sequence ID" value="XM_016384814.1"/>
</dbReference>
<evidence type="ECO:0000259" key="1">
    <source>
        <dbReference type="Pfam" id="PF00135"/>
    </source>
</evidence>
<reference evidence="2 3" key="1">
    <citation type="submission" date="2015-01" db="EMBL/GenBank/DDBJ databases">
        <title>The Genome Sequence of Exophiala spinifera CBS89968.</title>
        <authorList>
            <consortium name="The Broad Institute Genomics Platform"/>
            <person name="Cuomo C."/>
            <person name="de Hoog S."/>
            <person name="Gorbushina A."/>
            <person name="Stielow B."/>
            <person name="Teixiera M."/>
            <person name="Abouelleil A."/>
            <person name="Chapman S.B."/>
            <person name="Priest M."/>
            <person name="Young S.K."/>
            <person name="Wortman J."/>
            <person name="Nusbaum C."/>
            <person name="Birren B."/>
        </authorList>
    </citation>
    <scope>NUCLEOTIDE SEQUENCE [LARGE SCALE GENOMIC DNA]</scope>
    <source>
        <strain evidence="2 3">CBS 89968</strain>
    </source>
</reference>
<dbReference type="ESTHER" id="9euro-a0a0d2axl3">
    <property type="family name" value="Fungal_carboxylesterase_lipase"/>
</dbReference>
<feature type="domain" description="Carboxylesterase type B" evidence="1">
    <location>
        <begin position="11"/>
        <end position="502"/>
    </location>
</feature>
<dbReference type="InterPro" id="IPR002018">
    <property type="entry name" value="CarbesteraseB"/>
</dbReference>
<sequence>MGATQSSIQPHILQTERGKLRGLEFTAAQTGEPVYRRYTRVPYAQPPVGDLRWRRPQPLPERWSFNDTSGAPGDYTQFGPVCPQPTSSHTLALVDNKSAAPPISNVEDEDCLYLNIWVPAGKPPEGGWPVQFQIHGGWLQVGNASQTHDHDPFDLFVHSRPRIVVAPTYRLNVFGFLAGRDLSAAIPEAMSGNFGLWDQRAALEWTHANISLFSGDPDNIAVGGLSAGSYSALLQLHHDTYLPADRRIIKRVYLWSNAIAIQPHSTNSTFLTEQFASLCRVHDISLGLSAPEKVALLRRIPAAELIASFSRLKYHTFRASTDDAFVSSTFLSSLHSGRFTSKLAEHDVSIVLGDVLDEHALYALSKPVTDFSDLVVQLENYYPHAVARALVRAHGVSEETHRSDSAAWTEAFGRMVADGQVHASVRGLTHLLLHPPAPHSGLPASNVHRYRIEYRWKDSGRWIRPGLSVCHASDIPIWWASGFRAGFSPEERAAALQFLEPFDRFLYGEEDVRWGGAGGEDRVRLLDRRGHVVEGSTDRDWARGLAVWEAIWNAQKEQVAS</sequence>
<dbReference type="PANTHER" id="PTHR43142:SF8">
    <property type="entry name" value="CARBOXYLIC ESTER HYDROLASE"/>
    <property type="match status" value="1"/>
</dbReference>
<evidence type="ECO:0000313" key="3">
    <source>
        <dbReference type="Proteomes" id="UP000053328"/>
    </source>
</evidence>
<dbReference type="OrthoDB" id="6846267at2759"/>
<dbReference type="InterPro" id="IPR019819">
    <property type="entry name" value="Carboxylesterase_B_CS"/>
</dbReference>
<dbReference type="PROSITE" id="PS00941">
    <property type="entry name" value="CARBOXYLESTERASE_B_2"/>
    <property type="match status" value="1"/>
</dbReference>
<dbReference type="PANTHER" id="PTHR43142">
    <property type="entry name" value="CARBOXYLIC ESTER HYDROLASE"/>
    <property type="match status" value="1"/>
</dbReference>
<protein>
    <recommendedName>
        <fullName evidence="1">Carboxylesterase type B domain-containing protein</fullName>
    </recommendedName>
</protein>
<keyword evidence="3" id="KW-1185">Reference proteome</keyword>